<dbReference type="SUPFAM" id="SSF81383">
    <property type="entry name" value="F-box domain"/>
    <property type="match status" value="1"/>
</dbReference>
<proteinExistence type="predicted"/>
<accession>A0A819XNS7</accession>
<sequence length="128" mass="15133">MECPHIKLFDLPDELLLSIFKKLENVEILYSLMDINKRLNQIVSDPIFTREITLMKQIAPVKLTSPLPDTVLDRFCREILPKIHDKIQWLKLETLSMERILLAVNNYSNLRQLDIFIMNTETDMELFT</sequence>
<evidence type="ECO:0000313" key="3">
    <source>
        <dbReference type="Proteomes" id="UP000663836"/>
    </source>
</evidence>
<feature type="domain" description="F-box" evidence="1">
    <location>
        <begin position="5"/>
        <end position="52"/>
    </location>
</feature>
<protein>
    <recommendedName>
        <fullName evidence="1">F-box domain-containing protein</fullName>
    </recommendedName>
</protein>
<dbReference type="InterPro" id="IPR032675">
    <property type="entry name" value="LRR_dom_sf"/>
</dbReference>
<evidence type="ECO:0000259" key="1">
    <source>
        <dbReference type="PROSITE" id="PS50181"/>
    </source>
</evidence>
<dbReference type="PROSITE" id="PS50181">
    <property type="entry name" value="FBOX"/>
    <property type="match status" value="1"/>
</dbReference>
<dbReference type="EMBL" id="CAJOBD010009896">
    <property type="protein sequence ID" value="CAF4143560.1"/>
    <property type="molecule type" value="Genomic_DNA"/>
</dbReference>
<dbReference type="AlphaFoldDB" id="A0A819XNS7"/>
<reference evidence="2" key="1">
    <citation type="submission" date="2021-02" db="EMBL/GenBank/DDBJ databases">
        <authorList>
            <person name="Nowell W R."/>
        </authorList>
    </citation>
    <scope>NUCLEOTIDE SEQUENCE</scope>
</reference>
<dbReference type="Proteomes" id="UP000663836">
    <property type="component" value="Unassembled WGS sequence"/>
</dbReference>
<comment type="caution">
    <text evidence="2">The sequence shown here is derived from an EMBL/GenBank/DDBJ whole genome shotgun (WGS) entry which is preliminary data.</text>
</comment>
<organism evidence="2 3">
    <name type="scientific">Rotaria sordida</name>
    <dbReference type="NCBI Taxonomy" id="392033"/>
    <lineage>
        <taxon>Eukaryota</taxon>
        <taxon>Metazoa</taxon>
        <taxon>Spiralia</taxon>
        <taxon>Gnathifera</taxon>
        <taxon>Rotifera</taxon>
        <taxon>Eurotatoria</taxon>
        <taxon>Bdelloidea</taxon>
        <taxon>Philodinida</taxon>
        <taxon>Philodinidae</taxon>
        <taxon>Rotaria</taxon>
    </lineage>
</organism>
<dbReference type="InterPro" id="IPR036047">
    <property type="entry name" value="F-box-like_dom_sf"/>
</dbReference>
<name>A0A819XNS7_9BILA</name>
<evidence type="ECO:0000313" key="2">
    <source>
        <dbReference type="EMBL" id="CAF4143560.1"/>
    </source>
</evidence>
<gene>
    <name evidence="2" type="ORF">JBS370_LOCUS33617</name>
</gene>
<feature type="non-terminal residue" evidence="2">
    <location>
        <position position="128"/>
    </location>
</feature>
<dbReference type="Gene3D" id="3.80.10.10">
    <property type="entry name" value="Ribonuclease Inhibitor"/>
    <property type="match status" value="1"/>
</dbReference>
<dbReference type="Pfam" id="PF12937">
    <property type="entry name" value="F-box-like"/>
    <property type="match status" value="1"/>
</dbReference>
<dbReference type="InterPro" id="IPR001810">
    <property type="entry name" value="F-box_dom"/>
</dbReference>